<feature type="region of interest" description="Disordered" evidence="1">
    <location>
        <begin position="187"/>
        <end position="273"/>
    </location>
</feature>
<reference evidence="3" key="1">
    <citation type="submission" date="2016-11" db="UniProtKB">
        <authorList>
            <consortium name="WormBaseParasite"/>
        </authorList>
    </citation>
    <scope>IDENTIFICATION</scope>
</reference>
<sequence length="326" mass="34718">MGITCVGYDWPFDAIKRSIRQDHAPCDRPPEYGSDERLVGHVVVVGDHLLRLLHSLGQPGLLPRLRGLRHHAAARRRPSAEAGADDPGRRPRQERRLRWSYAPGGRVSLPVGGGGRLRPAVRPVAELLPAVRAADEPGGVPGVARAVLRTTTLAQLRSVEEGQADVPALPDQRARVQVPAVVLREQEAAGGAAAADESDGSADQDLVPEPADEGEEGEAPDGGPGRALGPAAGQPAQEPRRQRRAHLGQRGAREDEERRRPAGAFGTPSPAVPVVRGGTRDALRLPVDAHAPGAAREPARLQPHIRLLVMSPQYLRPCVSCVVTVL</sequence>
<feature type="compositionally biased region" description="Acidic residues" evidence="1">
    <location>
        <begin position="210"/>
        <end position="219"/>
    </location>
</feature>
<evidence type="ECO:0000313" key="3">
    <source>
        <dbReference type="WBParaSite" id="L893_g11741.t1"/>
    </source>
</evidence>
<keyword evidence="2" id="KW-1185">Reference proteome</keyword>
<dbReference type="AlphaFoldDB" id="A0A1I7Y1U9"/>
<feature type="compositionally biased region" description="Basic and acidic residues" evidence="1">
    <location>
        <begin position="251"/>
        <end position="260"/>
    </location>
</feature>
<feature type="compositionally biased region" description="Basic and acidic residues" evidence="1">
    <location>
        <begin position="86"/>
        <end position="96"/>
    </location>
</feature>
<organism evidence="2 3">
    <name type="scientific">Steinernema glaseri</name>
    <dbReference type="NCBI Taxonomy" id="37863"/>
    <lineage>
        <taxon>Eukaryota</taxon>
        <taxon>Metazoa</taxon>
        <taxon>Ecdysozoa</taxon>
        <taxon>Nematoda</taxon>
        <taxon>Chromadorea</taxon>
        <taxon>Rhabditida</taxon>
        <taxon>Tylenchina</taxon>
        <taxon>Panagrolaimomorpha</taxon>
        <taxon>Strongyloidoidea</taxon>
        <taxon>Steinernematidae</taxon>
        <taxon>Steinernema</taxon>
    </lineage>
</organism>
<evidence type="ECO:0000313" key="2">
    <source>
        <dbReference type="Proteomes" id="UP000095287"/>
    </source>
</evidence>
<feature type="compositionally biased region" description="Low complexity" evidence="1">
    <location>
        <begin position="227"/>
        <end position="237"/>
    </location>
</feature>
<name>A0A1I7Y1U9_9BILA</name>
<dbReference type="Proteomes" id="UP000095287">
    <property type="component" value="Unplaced"/>
</dbReference>
<feature type="region of interest" description="Disordered" evidence="1">
    <location>
        <begin position="72"/>
        <end position="96"/>
    </location>
</feature>
<accession>A0A1I7Y1U9</accession>
<dbReference type="WBParaSite" id="L893_g11741.t1">
    <property type="protein sequence ID" value="L893_g11741.t1"/>
    <property type="gene ID" value="L893_g11741"/>
</dbReference>
<evidence type="ECO:0000256" key="1">
    <source>
        <dbReference type="SAM" id="MobiDB-lite"/>
    </source>
</evidence>
<protein>
    <submittedName>
        <fullName evidence="3">CPSF_A domain-containing protein</fullName>
    </submittedName>
</protein>
<proteinExistence type="predicted"/>